<keyword evidence="3" id="KW-1185">Reference proteome</keyword>
<evidence type="ECO:0000313" key="3">
    <source>
        <dbReference type="Proteomes" id="UP000195208"/>
    </source>
</evidence>
<feature type="coiled-coil region" evidence="1">
    <location>
        <begin position="12"/>
        <end position="46"/>
    </location>
</feature>
<dbReference type="EMBL" id="NEFX01000018">
    <property type="protein sequence ID" value="OTW30517.1"/>
    <property type="molecule type" value="Genomic_DNA"/>
</dbReference>
<name>A0ABX3Z2F7_9STAP</name>
<accession>A0ABX3Z2F7</accession>
<sequence length="78" mass="9788">MKIQNCFWRHKMTSYKSERDSLIKDVERLRQQRDEYRNKLNYMVELLTLYTDYKLSLSHNKWYLGLRKKVDEVLKDER</sequence>
<protein>
    <submittedName>
        <fullName evidence="2">Uncharacterized protein</fullName>
    </submittedName>
</protein>
<keyword evidence="1" id="KW-0175">Coiled coil</keyword>
<comment type="caution">
    <text evidence="2">The sequence shown here is derived from an EMBL/GenBank/DDBJ whole genome shotgun (WGS) entry which is preliminary data.</text>
</comment>
<reference evidence="2 3" key="1">
    <citation type="submission" date="2017-04" db="EMBL/GenBank/DDBJ databases">
        <title>Staphylococcus agnetis, a potential pathogen in the broiler production.</title>
        <authorList>
            <person name="Poulsen L."/>
        </authorList>
    </citation>
    <scope>NUCLEOTIDE SEQUENCE [LARGE SCALE GENOMIC DNA]</scope>
    <source>
        <strain evidence="2 3">723_310714_2_2_spleen</strain>
    </source>
</reference>
<gene>
    <name evidence="2" type="ORF">B9M88_09620</name>
</gene>
<proteinExistence type="predicted"/>
<evidence type="ECO:0000256" key="1">
    <source>
        <dbReference type="SAM" id="Coils"/>
    </source>
</evidence>
<dbReference type="Proteomes" id="UP000195208">
    <property type="component" value="Unassembled WGS sequence"/>
</dbReference>
<evidence type="ECO:0000313" key="2">
    <source>
        <dbReference type="EMBL" id="OTW30517.1"/>
    </source>
</evidence>
<organism evidence="2 3">
    <name type="scientific">Staphylococcus agnetis</name>
    <dbReference type="NCBI Taxonomy" id="985762"/>
    <lineage>
        <taxon>Bacteria</taxon>
        <taxon>Bacillati</taxon>
        <taxon>Bacillota</taxon>
        <taxon>Bacilli</taxon>
        <taxon>Bacillales</taxon>
        <taxon>Staphylococcaceae</taxon>
        <taxon>Staphylococcus</taxon>
    </lineage>
</organism>